<dbReference type="KEGG" id="nib:GU926_11065"/>
<dbReference type="RefSeq" id="WP_160691829.1">
    <property type="nucleotide sequence ID" value="NZ_CP047897.1"/>
</dbReference>
<evidence type="ECO:0000313" key="2">
    <source>
        <dbReference type="EMBL" id="QHL87942.1"/>
    </source>
</evidence>
<gene>
    <name evidence="2" type="ORF">GU926_11065</name>
</gene>
<evidence type="ECO:0000313" key="3">
    <source>
        <dbReference type="Proteomes" id="UP000464214"/>
    </source>
</evidence>
<dbReference type="EMBL" id="CP047897">
    <property type="protein sequence ID" value="QHL87942.1"/>
    <property type="molecule type" value="Genomic_DNA"/>
</dbReference>
<reference evidence="2 3" key="1">
    <citation type="submission" date="2020-01" db="EMBL/GenBank/DDBJ databases">
        <authorList>
            <person name="Kim M."/>
        </authorList>
    </citation>
    <scope>NUCLEOTIDE SEQUENCE [LARGE SCALE GENOMIC DNA]</scope>
    <source>
        <strain evidence="2 3">BT10</strain>
    </source>
</reference>
<keyword evidence="1" id="KW-1133">Transmembrane helix</keyword>
<keyword evidence="1" id="KW-0812">Transmembrane</keyword>
<sequence length="69" mass="7026">MAGESVVLGDVLVFLALFLLSDATLPVELVLLVVGLALAVLSLRVVRALLGTLADFLFGEALAFLAGAG</sequence>
<evidence type="ECO:0000256" key="1">
    <source>
        <dbReference type="SAM" id="Phobius"/>
    </source>
</evidence>
<dbReference type="Proteomes" id="UP000464214">
    <property type="component" value="Chromosome"/>
</dbReference>
<dbReference type="AlphaFoldDB" id="A0A6P1P1W5"/>
<accession>A0A6P1P1W5</accession>
<feature type="transmembrane region" description="Helical" evidence="1">
    <location>
        <begin position="12"/>
        <end position="41"/>
    </location>
</feature>
<name>A0A6P1P1W5_9BACT</name>
<proteinExistence type="predicted"/>
<organism evidence="2 3">
    <name type="scientific">Nibribacter ruber</name>
    <dbReference type="NCBI Taxonomy" id="2698458"/>
    <lineage>
        <taxon>Bacteria</taxon>
        <taxon>Pseudomonadati</taxon>
        <taxon>Bacteroidota</taxon>
        <taxon>Cytophagia</taxon>
        <taxon>Cytophagales</taxon>
        <taxon>Hymenobacteraceae</taxon>
        <taxon>Nibribacter</taxon>
    </lineage>
</organism>
<keyword evidence="3" id="KW-1185">Reference proteome</keyword>
<keyword evidence="1" id="KW-0472">Membrane</keyword>
<protein>
    <submittedName>
        <fullName evidence="2">Uncharacterized protein</fullName>
    </submittedName>
</protein>